<dbReference type="InterPro" id="IPR001128">
    <property type="entry name" value="Cyt_P450"/>
</dbReference>
<evidence type="ECO:0000256" key="7">
    <source>
        <dbReference type="RuleBase" id="RU000461"/>
    </source>
</evidence>
<evidence type="ECO:0000313" key="10">
    <source>
        <dbReference type="Proteomes" id="UP000722485"/>
    </source>
</evidence>
<comment type="caution">
    <text evidence="9">The sequence shown here is derived from an EMBL/GenBank/DDBJ whole genome shotgun (WGS) entry which is preliminary data.</text>
</comment>
<name>A0A9P5HIA9_9HYPO</name>
<gene>
    <name evidence="9" type="ORF">G7Z17_g1523</name>
</gene>
<dbReference type="InterPro" id="IPR017972">
    <property type="entry name" value="Cyt_P450_CS"/>
</dbReference>
<comment type="cofactor">
    <cofactor evidence="1 6">
        <name>heme</name>
        <dbReference type="ChEBI" id="CHEBI:30413"/>
    </cofactor>
</comment>
<keyword evidence="6 7" id="KW-0349">Heme</keyword>
<comment type="similarity">
    <text evidence="2 7">Belongs to the cytochrome P450 family.</text>
</comment>
<dbReference type="Pfam" id="PF00067">
    <property type="entry name" value="p450"/>
    <property type="match status" value="1"/>
</dbReference>
<dbReference type="Gene3D" id="1.10.630.10">
    <property type="entry name" value="Cytochrome P450"/>
    <property type="match status" value="1"/>
</dbReference>
<sequence length="554" mass="61504">MLLDNASVLIAGLAIALTVLLAVFKRWAIPTLDPLEPPLLKPRVPVIGHIISMIRERAGFYPRLFKEAHMPICTLPMLNGKLYVINSPSLIQSALRNNDVSFDPFLIEFSKGMFGLTPTLLEAISQDSLMKELLETISSTLMGESLHKLNVVALTSLIQHLNAVQAGTPFIVADSFLWIRDIVTEATTRALFGEMNPFTAEHIPHLWTFDKSAALLAIDIAPSLIAGSSIAARKKLNDILSPYYEAKYDQRPDTSDLMRRRGRILRREGIGAKDLGIQELLIPWVGTTNTAPTLFWLLSQIFSRPDYLLRVRDEVAAITSIEDGLGKRIAELDSSLLEKQCPVLNACYHESLRVYVHSVGNRRIMKDTRIQDSDGREYLLKKGTNVQWPPMVTHFIDSAWGEDPAIFNPERFLNATVQDVKNRRGAFLPFGGGKHLCPGRKFAVTEIVGFVGLLALGFEAEGLSLPESTDPIFGGAPRQPLWKNQDPGFQLRRRPGWEDVVWSTKIFSASEYGGVSEGLGGPPENRKAIRTPGEDSGLMPICSSTDGPHFTWEL</sequence>
<keyword evidence="4 6" id="KW-0408">Iron</keyword>
<dbReference type="CDD" id="cd11040">
    <property type="entry name" value="CYP7_CYP8-like"/>
    <property type="match status" value="1"/>
</dbReference>
<evidence type="ECO:0000256" key="1">
    <source>
        <dbReference type="ARBA" id="ARBA00001971"/>
    </source>
</evidence>
<dbReference type="InterPro" id="IPR053007">
    <property type="entry name" value="CYP450_monoxygenase_sec-met"/>
</dbReference>
<evidence type="ECO:0000313" key="9">
    <source>
        <dbReference type="EMBL" id="KAF7556298.1"/>
    </source>
</evidence>
<feature type="binding site" description="axial binding residue" evidence="6">
    <location>
        <position position="437"/>
    </location>
    <ligand>
        <name>heme</name>
        <dbReference type="ChEBI" id="CHEBI:30413"/>
    </ligand>
    <ligandPart>
        <name>Fe</name>
        <dbReference type="ChEBI" id="CHEBI:18248"/>
    </ligandPart>
</feature>
<evidence type="ECO:0000256" key="4">
    <source>
        <dbReference type="ARBA" id="ARBA00023004"/>
    </source>
</evidence>
<dbReference type="GO" id="GO:0005506">
    <property type="term" value="F:iron ion binding"/>
    <property type="evidence" value="ECO:0007669"/>
    <property type="project" value="InterPro"/>
</dbReference>
<evidence type="ECO:0000256" key="6">
    <source>
        <dbReference type="PIRSR" id="PIRSR602403-1"/>
    </source>
</evidence>
<proteinExistence type="inferred from homology"/>
<protein>
    <recommendedName>
        <fullName evidence="11">Cytochrome P450</fullName>
    </recommendedName>
</protein>
<dbReference type="GO" id="GO:0016705">
    <property type="term" value="F:oxidoreductase activity, acting on paired donors, with incorporation or reduction of molecular oxygen"/>
    <property type="evidence" value="ECO:0007669"/>
    <property type="project" value="InterPro"/>
</dbReference>
<keyword evidence="5 7" id="KW-0503">Monooxygenase</keyword>
<dbReference type="PANTHER" id="PTHR47582:SF1">
    <property type="entry name" value="P450, PUTATIVE (EUROFUNG)-RELATED"/>
    <property type="match status" value="1"/>
</dbReference>
<dbReference type="InterPro" id="IPR002403">
    <property type="entry name" value="Cyt_P450_E_grp-IV"/>
</dbReference>
<keyword evidence="10" id="KW-1185">Reference proteome</keyword>
<evidence type="ECO:0000256" key="3">
    <source>
        <dbReference type="ARBA" id="ARBA00022723"/>
    </source>
</evidence>
<dbReference type="PRINTS" id="PR00465">
    <property type="entry name" value="EP450IV"/>
</dbReference>
<dbReference type="PANTHER" id="PTHR47582">
    <property type="entry name" value="P450, PUTATIVE (EUROFUNG)-RELATED"/>
    <property type="match status" value="1"/>
</dbReference>
<evidence type="ECO:0000256" key="8">
    <source>
        <dbReference type="SAM" id="MobiDB-lite"/>
    </source>
</evidence>
<keyword evidence="3 6" id="KW-0479">Metal-binding</keyword>
<keyword evidence="7" id="KW-0560">Oxidoreductase</keyword>
<evidence type="ECO:0008006" key="11">
    <source>
        <dbReference type="Google" id="ProtNLM"/>
    </source>
</evidence>
<dbReference type="SUPFAM" id="SSF48264">
    <property type="entry name" value="Cytochrome P450"/>
    <property type="match status" value="1"/>
</dbReference>
<dbReference type="InterPro" id="IPR036396">
    <property type="entry name" value="Cyt_P450_sf"/>
</dbReference>
<organism evidence="9 10">
    <name type="scientific">Cylindrodendrum hubeiense</name>
    <dbReference type="NCBI Taxonomy" id="595255"/>
    <lineage>
        <taxon>Eukaryota</taxon>
        <taxon>Fungi</taxon>
        <taxon>Dikarya</taxon>
        <taxon>Ascomycota</taxon>
        <taxon>Pezizomycotina</taxon>
        <taxon>Sordariomycetes</taxon>
        <taxon>Hypocreomycetidae</taxon>
        <taxon>Hypocreales</taxon>
        <taxon>Nectriaceae</taxon>
        <taxon>Cylindrodendrum</taxon>
    </lineage>
</organism>
<dbReference type="GO" id="GO:0004497">
    <property type="term" value="F:monooxygenase activity"/>
    <property type="evidence" value="ECO:0007669"/>
    <property type="project" value="UniProtKB-KW"/>
</dbReference>
<evidence type="ECO:0000256" key="5">
    <source>
        <dbReference type="ARBA" id="ARBA00023033"/>
    </source>
</evidence>
<accession>A0A9P5HIA9</accession>
<dbReference type="EMBL" id="JAANBB010000013">
    <property type="protein sequence ID" value="KAF7556298.1"/>
    <property type="molecule type" value="Genomic_DNA"/>
</dbReference>
<dbReference type="OrthoDB" id="1470350at2759"/>
<dbReference type="GO" id="GO:0020037">
    <property type="term" value="F:heme binding"/>
    <property type="evidence" value="ECO:0007669"/>
    <property type="project" value="InterPro"/>
</dbReference>
<dbReference type="PROSITE" id="PS00086">
    <property type="entry name" value="CYTOCHROME_P450"/>
    <property type="match status" value="1"/>
</dbReference>
<evidence type="ECO:0000256" key="2">
    <source>
        <dbReference type="ARBA" id="ARBA00010617"/>
    </source>
</evidence>
<reference evidence="9" key="1">
    <citation type="submission" date="2020-03" db="EMBL/GenBank/DDBJ databases">
        <title>Draft Genome Sequence of Cylindrodendrum hubeiense.</title>
        <authorList>
            <person name="Buettner E."/>
            <person name="Kellner H."/>
        </authorList>
    </citation>
    <scope>NUCLEOTIDE SEQUENCE</scope>
    <source>
        <strain evidence="9">IHI 201604</strain>
    </source>
</reference>
<feature type="region of interest" description="Disordered" evidence="8">
    <location>
        <begin position="514"/>
        <end position="539"/>
    </location>
</feature>
<dbReference type="AlphaFoldDB" id="A0A9P5HIA9"/>
<dbReference type="Proteomes" id="UP000722485">
    <property type="component" value="Unassembled WGS sequence"/>
</dbReference>